<gene>
    <name evidence="2" type="ORF">ALP8811_01259</name>
</gene>
<keyword evidence="1" id="KW-0812">Transmembrane</keyword>
<dbReference type="Proteomes" id="UP000244911">
    <property type="component" value="Unassembled WGS sequence"/>
</dbReference>
<keyword evidence="1" id="KW-0472">Membrane</keyword>
<evidence type="ECO:0000313" key="2">
    <source>
        <dbReference type="EMBL" id="SPF76257.1"/>
    </source>
</evidence>
<reference evidence="2 3" key="1">
    <citation type="submission" date="2018-03" db="EMBL/GenBank/DDBJ databases">
        <authorList>
            <person name="Keele B.F."/>
        </authorList>
    </citation>
    <scope>NUCLEOTIDE SEQUENCE [LARGE SCALE GENOMIC DNA]</scope>
    <source>
        <strain evidence="2 3">CECT 8811</strain>
    </source>
</reference>
<feature type="transmembrane region" description="Helical" evidence="1">
    <location>
        <begin position="20"/>
        <end position="38"/>
    </location>
</feature>
<evidence type="ECO:0000313" key="3">
    <source>
        <dbReference type="Proteomes" id="UP000244911"/>
    </source>
</evidence>
<dbReference type="AlphaFoldDB" id="A0A2R8AK62"/>
<name>A0A2R8AK62_9RHOB</name>
<organism evidence="2 3">
    <name type="scientific">Aliiroseovarius pelagivivens</name>
    <dbReference type="NCBI Taxonomy" id="1639690"/>
    <lineage>
        <taxon>Bacteria</taxon>
        <taxon>Pseudomonadati</taxon>
        <taxon>Pseudomonadota</taxon>
        <taxon>Alphaproteobacteria</taxon>
        <taxon>Rhodobacterales</taxon>
        <taxon>Paracoccaceae</taxon>
        <taxon>Aliiroseovarius</taxon>
    </lineage>
</organism>
<keyword evidence="1" id="KW-1133">Transmembrane helix</keyword>
<proteinExistence type="predicted"/>
<dbReference type="EMBL" id="OMOI01000001">
    <property type="protein sequence ID" value="SPF76257.1"/>
    <property type="molecule type" value="Genomic_DNA"/>
</dbReference>
<keyword evidence="3" id="KW-1185">Reference proteome</keyword>
<sequence length="40" mass="4118">MLNDVKIALSRSSATIVSDTLGAISLLVLLLGALHLPGMI</sequence>
<protein>
    <submittedName>
        <fullName evidence="2">Uncharacterized protein</fullName>
    </submittedName>
</protein>
<dbReference type="RefSeq" id="WP_281260697.1">
    <property type="nucleotide sequence ID" value="NZ_OMOI01000001.1"/>
</dbReference>
<accession>A0A2R8AK62</accession>
<evidence type="ECO:0000256" key="1">
    <source>
        <dbReference type="SAM" id="Phobius"/>
    </source>
</evidence>